<dbReference type="EMBL" id="JAJNDB010000003">
    <property type="protein sequence ID" value="MCD2195037.1"/>
    <property type="molecule type" value="Genomic_DNA"/>
</dbReference>
<organism evidence="5 6">
    <name type="scientific">Actinomycetospora endophytica</name>
    <dbReference type="NCBI Taxonomy" id="2291215"/>
    <lineage>
        <taxon>Bacteria</taxon>
        <taxon>Bacillati</taxon>
        <taxon>Actinomycetota</taxon>
        <taxon>Actinomycetes</taxon>
        <taxon>Pseudonocardiales</taxon>
        <taxon>Pseudonocardiaceae</taxon>
        <taxon>Actinomycetospora</taxon>
    </lineage>
</organism>
<dbReference type="InterPro" id="IPR011990">
    <property type="entry name" value="TPR-like_helical_dom_sf"/>
</dbReference>
<dbReference type="PANTHER" id="PTHR44688:SF16">
    <property type="entry name" value="DNA-BINDING TRANSCRIPTIONAL ACTIVATOR DEVR_DOSR"/>
    <property type="match status" value="1"/>
</dbReference>
<proteinExistence type="predicted"/>
<dbReference type="PRINTS" id="PR00038">
    <property type="entry name" value="HTHLUXR"/>
</dbReference>
<gene>
    <name evidence="5" type="ORF">LQ327_16855</name>
</gene>
<feature type="domain" description="HTH luxR-type" evidence="4">
    <location>
        <begin position="853"/>
        <end position="917"/>
    </location>
</feature>
<dbReference type="Pfam" id="PF00196">
    <property type="entry name" value="GerE"/>
    <property type="match status" value="1"/>
</dbReference>
<evidence type="ECO:0000256" key="1">
    <source>
        <dbReference type="ARBA" id="ARBA00023015"/>
    </source>
</evidence>
<dbReference type="Gene3D" id="1.10.10.10">
    <property type="entry name" value="Winged helix-like DNA-binding domain superfamily/Winged helix DNA-binding domain"/>
    <property type="match status" value="1"/>
</dbReference>
<keyword evidence="6" id="KW-1185">Reference proteome</keyword>
<dbReference type="CDD" id="cd06170">
    <property type="entry name" value="LuxR_C_like"/>
    <property type="match status" value="1"/>
</dbReference>
<dbReference type="SUPFAM" id="SSF46894">
    <property type="entry name" value="C-terminal effector domain of the bipartite response regulators"/>
    <property type="match status" value="1"/>
</dbReference>
<sequence length="917" mass="97070">MEGREEERRSIRALLDEARTGHAGILGFRGAAGTGKTTLCDDALVAATDMTVLSLCGVESERDLPLAALLALLRPLDEFVDDLPGAQRAVAGALLEGVGSQVGDSFALGATCLALLAVAAEKEPLLVIVDDLQWVDEVSGRAMAFAFRRLARDAVAVLLASRETEPDDGRPDPLPGPWPWTELGGLDADQCTRLLGANGVAPAVADRLCVLCAGNPLALLEVADGLTVAQRLGTVPLPDPVPLGPRGTAAIGRRLAGLPADCVEALVVLAVGGDADLPDHARALSARGTEPTVLVAAERAGVVRVDSGLPRFAHPLLRSAVISLANPAMRRRAHAAWAELDGVPVGRRARHLAAATVGASEEVAAALEEAADVAAERGGVAAGVDALVQAALVSPEPSARARRRLRAAEGAFLAGRRELAQELVSSVLAEEAPTLDPAPAGLRDQALALDASLRVWTTEVGDARAVVTPVIDRLAGPAPELAALLGVQLVITMWSAGETRARIDLCHRIRALAIEDPALRHLVEFTDATFSLANCDPGPTREMLCGGDPASWRDELLRRYPAYYTGLHHWWRWTDRIDQGRFEIEAHIADARRRMATTLLPHPLMLRADIHFETGEIARSRADLTEAIGLCEETGQDGLLGYAHALRGKAAALEGDESLARTEAELALEIARRSGLRPITFFAHHTLGLLELGLGRPGEAARHLAFLRTTALDLGSHHPKSVPWHADHVEALLGAGRRDEAAVVSAELAADAERCDSAWARAVALGTEARVAPDDQADGKLEQAIDAQEGMPLEQARTRLFLGEHRRRHGRVRDARDPLAAAAATFAGAGVLPWARRADAELRAAGGRAATTPAPDLGGLTDRELQICLAVADGATNKEVGAALFLSRKTVEYHLGNAFRKLGVTSRAQLVRLVAAR</sequence>
<evidence type="ECO:0000313" key="6">
    <source>
        <dbReference type="Proteomes" id="UP001199469"/>
    </source>
</evidence>
<dbReference type="Proteomes" id="UP001199469">
    <property type="component" value="Unassembled WGS sequence"/>
</dbReference>
<dbReference type="Gene3D" id="1.25.40.10">
    <property type="entry name" value="Tetratricopeptide repeat domain"/>
    <property type="match status" value="1"/>
</dbReference>
<dbReference type="InterPro" id="IPR000792">
    <property type="entry name" value="Tscrpt_reg_LuxR_C"/>
</dbReference>
<dbReference type="InterPro" id="IPR027417">
    <property type="entry name" value="P-loop_NTPase"/>
</dbReference>
<comment type="caution">
    <text evidence="5">The sequence shown here is derived from an EMBL/GenBank/DDBJ whole genome shotgun (WGS) entry which is preliminary data.</text>
</comment>
<keyword evidence="1" id="KW-0805">Transcription regulation</keyword>
<dbReference type="SMART" id="SM00421">
    <property type="entry name" value="HTH_LUXR"/>
    <property type="match status" value="1"/>
</dbReference>
<keyword evidence="3" id="KW-0804">Transcription</keyword>
<keyword evidence="2" id="KW-0238">DNA-binding</keyword>
<dbReference type="SUPFAM" id="SSF48452">
    <property type="entry name" value="TPR-like"/>
    <property type="match status" value="1"/>
</dbReference>
<dbReference type="PANTHER" id="PTHR44688">
    <property type="entry name" value="DNA-BINDING TRANSCRIPTIONAL ACTIVATOR DEVR_DOSR"/>
    <property type="match status" value="1"/>
</dbReference>
<dbReference type="RefSeq" id="WP_230735703.1">
    <property type="nucleotide sequence ID" value="NZ_JAJNDB010000003.1"/>
</dbReference>
<dbReference type="PROSITE" id="PS00622">
    <property type="entry name" value="HTH_LUXR_1"/>
    <property type="match status" value="1"/>
</dbReference>
<protein>
    <submittedName>
        <fullName evidence="5">LuxR family transcriptional regulator</fullName>
    </submittedName>
</protein>
<name>A0ABS8PAT0_9PSEU</name>
<dbReference type="InterPro" id="IPR036388">
    <property type="entry name" value="WH-like_DNA-bd_sf"/>
</dbReference>
<evidence type="ECO:0000259" key="4">
    <source>
        <dbReference type="PROSITE" id="PS50043"/>
    </source>
</evidence>
<dbReference type="PROSITE" id="PS50043">
    <property type="entry name" value="HTH_LUXR_2"/>
    <property type="match status" value="1"/>
</dbReference>
<dbReference type="InterPro" id="IPR016032">
    <property type="entry name" value="Sig_transdc_resp-reg_C-effctor"/>
</dbReference>
<dbReference type="Pfam" id="PF13191">
    <property type="entry name" value="AAA_16"/>
    <property type="match status" value="1"/>
</dbReference>
<evidence type="ECO:0000313" key="5">
    <source>
        <dbReference type="EMBL" id="MCD2195037.1"/>
    </source>
</evidence>
<accession>A0ABS8PAT0</accession>
<reference evidence="5 6" key="1">
    <citation type="submission" date="2021-11" db="EMBL/GenBank/DDBJ databases">
        <title>Draft genome sequence of Actinomycetospora sp. SF1 isolated from the rhizosphere soil.</title>
        <authorList>
            <person name="Duangmal K."/>
            <person name="Chantavorakit T."/>
        </authorList>
    </citation>
    <scope>NUCLEOTIDE SEQUENCE [LARGE SCALE GENOMIC DNA]</scope>
    <source>
        <strain evidence="5 6">TBRC 5722</strain>
    </source>
</reference>
<evidence type="ECO:0000256" key="2">
    <source>
        <dbReference type="ARBA" id="ARBA00023125"/>
    </source>
</evidence>
<dbReference type="InterPro" id="IPR041664">
    <property type="entry name" value="AAA_16"/>
</dbReference>
<dbReference type="SUPFAM" id="SSF52540">
    <property type="entry name" value="P-loop containing nucleoside triphosphate hydrolases"/>
    <property type="match status" value="1"/>
</dbReference>
<evidence type="ECO:0000256" key="3">
    <source>
        <dbReference type="ARBA" id="ARBA00023163"/>
    </source>
</evidence>